<accession>A0A918CAK7</accession>
<dbReference type="InterPro" id="IPR005182">
    <property type="entry name" value="YdbS-like_PH"/>
</dbReference>
<name>A0A918CAK7_AGRME</name>
<feature type="transmembrane region" description="Helical" evidence="2">
    <location>
        <begin position="44"/>
        <end position="66"/>
    </location>
</feature>
<reference evidence="4" key="1">
    <citation type="journal article" date="2014" name="Int. J. Syst. Evol. Microbiol.">
        <title>Complete genome sequence of Corynebacterium casei LMG S-19264T (=DSM 44701T), isolated from a smear-ripened cheese.</title>
        <authorList>
            <consortium name="US DOE Joint Genome Institute (JGI-PGF)"/>
            <person name="Walter F."/>
            <person name="Albersmeier A."/>
            <person name="Kalinowski J."/>
            <person name="Ruckert C."/>
        </authorList>
    </citation>
    <scope>NUCLEOTIDE SEQUENCE</scope>
    <source>
        <strain evidence="4">JCM 3346</strain>
    </source>
</reference>
<feature type="domain" description="YdbS-like PH" evidence="3">
    <location>
        <begin position="97"/>
        <end position="174"/>
    </location>
</feature>
<comment type="caution">
    <text evidence="4">The sequence shown here is derived from an EMBL/GenBank/DDBJ whole genome shotgun (WGS) entry which is preliminary data.</text>
</comment>
<dbReference type="Pfam" id="PF03703">
    <property type="entry name" value="bPH_2"/>
    <property type="match status" value="1"/>
</dbReference>
<dbReference type="AlphaFoldDB" id="A0A918CAK7"/>
<evidence type="ECO:0000259" key="3">
    <source>
        <dbReference type="Pfam" id="PF03703"/>
    </source>
</evidence>
<keyword evidence="2" id="KW-0812">Transmembrane</keyword>
<dbReference type="PANTHER" id="PTHR34473:SF3">
    <property type="entry name" value="TRANSMEMBRANE PROTEIN-RELATED"/>
    <property type="match status" value="1"/>
</dbReference>
<protein>
    <recommendedName>
        <fullName evidence="3">YdbS-like PH domain-containing protein</fullName>
    </recommendedName>
</protein>
<keyword evidence="2" id="KW-0472">Membrane</keyword>
<feature type="region of interest" description="Disordered" evidence="1">
    <location>
        <begin position="1"/>
        <end position="31"/>
    </location>
</feature>
<organism evidence="4 5">
    <name type="scientific">Agromyces mediolanus</name>
    <name type="common">Corynebacterium mediolanum</name>
    <dbReference type="NCBI Taxonomy" id="41986"/>
    <lineage>
        <taxon>Bacteria</taxon>
        <taxon>Bacillati</taxon>
        <taxon>Actinomycetota</taxon>
        <taxon>Actinomycetes</taxon>
        <taxon>Micrococcales</taxon>
        <taxon>Microbacteriaceae</taxon>
        <taxon>Agromyces</taxon>
    </lineage>
</organism>
<dbReference type="PANTHER" id="PTHR34473">
    <property type="entry name" value="UPF0699 TRANSMEMBRANE PROTEIN YDBS"/>
    <property type="match status" value="1"/>
</dbReference>
<evidence type="ECO:0000313" key="4">
    <source>
        <dbReference type="EMBL" id="GGR14310.1"/>
    </source>
</evidence>
<evidence type="ECO:0000313" key="5">
    <source>
        <dbReference type="Proteomes" id="UP000610303"/>
    </source>
</evidence>
<evidence type="ECO:0000256" key="2">
    <source>
        <dbReference type="SAM" id="Phobius"/>
    </source>
</evidence>
<feature type="compositionally biased region" description="Pro residues" evidence="1">
    <location>
        <begin position="11"/>
        <end position="20"/>
    </location>
</feature>
<keyword evidence="2" id="KW-1133">Transmembrane helix</keyword>
<dbReference type="EMBL" id="BMRJ01000001">
    <property type="protein sequence ID" value="GGR14310.1"/>
    <property type="molecule type" value="Genomic_DNA"/>
</dbReference>
<gene>
    <name evidence="4" type="ORF">GCM10010196_03610</name>
</gene>
<proteinExistence type="predicted"/>
<sequence>MPEQTDHPEQPVQPAPPEQPVAPEQPEHRFTPDAEWRRVSPKYLVVEVIGSIITTAIIVAALLVAFSLWGLWWAPWAAGAVALVAIVAIAFEPRRVRSIGYRLREDDLLFRRGIMFQRQVAVPYGRMQLVDITRGPVARALGLADLKFVTAAAATAVTVPGIPEAEADRLRDELVALAESRRAGL</sequence>
<dbReference type="Proteomes" id="UP000610303">
    <property type="component" value="Unassembled WGS sequence"/>
</dbReference>
<feature type="transmembrane region" description="Helical" evidence="2">
    <location>
        <begin position="72"/>
        <end position="91"/>
    </location>
</feature>
<evidence type="ECO:0000256" key="1">
    <source>
        <dbReference type="SAM" id="MobiDB-lite"/>
    </source>
</evidence>
<dbReference type="RefSeq" id="WP_189083602.1">
    <property type="nucleotide sequence ID" value="NZ_BMRJ01000001.1"/>
</dbReference>
<keyword evidence="5" id="KW-1185">Reference proteome</keyword>
<reference evidence="4" key="2">
    <citation type="submission" date="2020-09" db="EMBL/GenBank/DDBJ databases">
        <authorList>
            <person name="Sun Q."/>
            <person name="Ohkuma M."/>
        </authorList>
    </citation>
    <scope>NUCLEOTIDE SEQUENCE</scope>
    <source>
        <strain evidence="4">JCM 3346</strain>
    </source>
</reference>